<keyword evidence="2" id="KW-0472">Membrane</keyword>
<dbReference type="PANTHER" id="PTHR40980:SF4">
    <property type="entry name" value="TONB-DEPENDENT RECEPTOR-LIKE BETA-BARREL DOMAIN-CONTAINING PROTEIN"/>
    <property type="match status" value="1"/>
</dbReference>
<reference evidence="7" key="1">
    <citation type="submission" date="2023-07" db="EMBL/GenBank/DDBJ databases">
        <title>The genome sequence of Rhodocytophaga aerolata KACC 12507.</title>
        <authorList>
            <person name="Zhang X."/>
        </authorList>
    </citation>
    <scope>NUCLEOTIDE SEQUENCE</scope>
    <source>
        <strain evidence="7">KACC 12507</strain>
    </source>
</reference>
<dbReference type="InterPro" id="IPR041700">
    <property type="entry name" value="OMP_b-brl_3"/>
</dbReference>
<accession>A0ABT8RBZ9</accession>
<dbReference type="SUPFAM" id="SSF49464">
    <property type="entry name" value="Carboxypeptidase regulatory domain-like"/>
    <property type="match status" value="1"/>
</dbReference>
<dbReference type="Pfam" id="PF07715">
    <property type="entry name" value="Plug"/>
    <property type="match status" value="1"/>
</dbReference>
<evidence type="ECO:0000256" key="2">
    <source>
        <dbReference type="ARBA" id="ARBA00023136"/>
    </source>
</evidence>
<dbReference type="EMBL" id="JAUKPO010000020">
    <property type="protein sequence ID" value="MDO1449595.1"/>
    <property type="molecule type" value="Genomic_DNA"/>
</dbReference>
<dbReference type="InterPro" id="IPR012910">
    <property type="entry name" value="Plug_dom"/>
</dbReference>
<feature type="signal peptide" evidence="4">
    <location>
        <begin position="1"/>
        <end position="19"/>
    </location>
</feature>
<dbReference type="Pfam" id="PF14905">
    <property type="entry name" value="OMP_b-brl_3"/>
    <property type="match status" value="1"/>
</dbReference>
<proteinExistence type="predicted"/>
<keyword evidence="4" id="KW-0732">Signal</keyword>
<keyword evidence="8" id="KW-1185">Reference proteome</keyword>
<evidence type="ECO:0000313" key="7">
    <source>
        <dbReference type="EMBL" id="MDO1449595.1"/>
    </source>
</evidence>
<feature type="chain" id="PRO_5046903066" evidence="4">
    <location>
        <begin position="20"/>
        <end position="805"/>
    </location>
</feature>
<dbReference type="InterPro" id="IPR037066">
    <property type="entry name" value="Plug_dom_sf"/>
</dbReference>
<name>A0ABT8RBZ9_9BACT</name>
<sequence>MVRLFTCLFTILFPFFTYAQQRGSIEGNVKDSEHQFVEFATVFIAARNDSSKILTGTTTDSMGHFVMDHIPFGSYMLHVQFLGYKKQMQAVALNQDNKQIVLTDIILEPDAKVLEGVEVRSLRNMIQRTEEGIVMDASQNLTQIGGTAADLLRNMPGVLVGAEGGVSLRGRNPLILINGRVSGISGTDRSTNLQQIPASSIERIEIITNPSAKYDADAEGGIINIVLKKSSDGGTNGAFALGAGFGERYRLNGTLMLNHKTSKWNVGIAYDNWYTTRTRRVHGDRTQFTLPDQYYLTQRRFDERTVGNQTARVNIDYTPNTKNQLSFEALWLFQSEDNNETLLNTTQTAELDFTGRNQRFSNEVRHFHTGEALLTYTKKLNQPKKQLTFNLSSALNIDRENTDISTQALSAQNIEVGNPFLQRTYNYENSSLTSFSVDYTHPLQGKGLIETGAKTILRFLDNDFLRENQLNESFAIDAANTDQLSFKEQIHALYTQYTGWIGEESTAKWKYQVGLRGEQVWNNGDLRLNPMQFSNRYFNLFPSGSIIYTPQKATMAKLAYSKRINRPTFGQLIPFTDITDSLNQRKGNPQLKPELAHALELSYSRFFEGGSFTTSVFFRSTSRVILPYTILYNTGVAFTLPLNFGRGTTYGMEGIFVYQPFAFWNINLNLSAYNSRIVTSEASLNLERNQFTYFAKLINNFTPWARGQLQLIGNYTSPIAIPQGENVEVYFVDFGFQQSVMKGQGRIGLTVTDVFNTQRYGFRNADTNFVFSRIFKLDTRAFMLTFGYTFKSSFKEKLMENKFTN</sequence>
<dbReference type="Gene3D" id="2.40.170.20">
    <property type="entry name" value="TonB-dependent receptor, beta-barrel domain"/>
    <property type="match status" value="1"/>
</dbReference>
<evidence type="ECO:0000313" key="8">
    <source>
        <dbReference type="Proteomes" id="UP001168528"/>
    </source>
</evidence>
<dbReference type="InterPro" id="IPR036942">
    <property type="entry name" value="Beta-barrel_TonB_sf"/>
</dbReference>
<evidence type="ECO:0000259" key="6">
    <source>
        <dbReference type="Pfam" id="PF14905"/>
    </source>
</evidence>
<dbReference type="Pfam" id="PF13715">
    <property type="entry name" value="CarbopepD_reg_2"/>
    <property type="match status" value="1"/>
</dbReference>
<dbReference type="Gene3D" id="2.170.130.10">
    <property type="entry name" value="TonB-dependent receptor, plug domain"/>
    <property type="match status" value="1"/>
</dbReference>
<evidence type="ECO:0000256" key="3">
    <source>
        <dbReference type="ARBA" id="ARBA00023237"/>
    </source>
</evidence>
<dbReference type="Gene3D" id="2.60.40.1120">
    <property type="entry name" value="Carboxypeptidase-like, regulatory domain"/>
    <property type="match status" value="1"/>
</dbReference>
<comment type="caution">
    <text evidence="7">The sequence shown here is derived from an EMBL/GenBank/DDBJ whole genome shotgun (WGS) entry which is preliminary data.</text>
</comment>
<feature type="domain" description="Outer membrane protein beta-barrel" evidence="6">
    <location>
        <begin position="378"/>
        <end position="788"/>
    </location>
</feature>
<evidence type="ECO:0000256" key="4">
    <source>
        <dbReference type="SAM" id="SignalP"/>
    </source>
</evidence>
<dbReference type="SUPFAM" id="SSF56935">
    <property type="entry name" value="Porins"/>
    <property type="match status" value="1"/>
</dbReference>
<dbReference type="RefSeq" id="WP_302040399.1">
    <property type="nucleotide sequence ID" value="NZ_JAUKPO010000020.1"/>
</dbReference>
<dbReference type="PANTHER" id="PTHR40980">
    <property type="entry name" value="PLUG DOMAIN-CONTAINING PROTEIN"/>
    <property type="match status" value="1"/>
</dbReference>
<keyword evidence="3" id="KW-0998">Cell outer membrane</keyword>
<keyword evidence="7" id="KW-0675">Receptor</keyword>
<comment type="subcellular location">
    <subcellularLocation>
        <location evidence="1">Cell outer membrane</location>
    </subcellularLocation>
</comment>
<dbReference type="InterPro" id="IPR008969">
    <property type="entry name" value="CarboxyPept-like_regulatory"/>
</dbReference>
<organism evidence="7 8">
    <name type="scientific">Rhodocytophaga aerolata</name>
    <dbReference type="NCBI Taxonomy" id="455078"/>
    <lineage>
        <taxon>Bacteria</taxon>
        <taxon>Pseudomonadati</taxon>
        <taxon>Bacteroidota</taxon>
        <taxon>Cytophagia</taxon>
        <taxon>Cytophagales</taxon>
        <taxon>Rhodocytophagaceae</taxon>
        <taxon>Rhodocytophaga</taxon>
    </lineage>
</organism>
<dbReference type="Proteomes" id="UP001168528">
    <property type="component" value="Unassembled WGS sequence"/>
</dbReference>
<feature type="domain" description="TonB-dependent receptor plug" evidence="5">
    <location>
        <begin position="142"/>
        <end position="222"/>
    </location>
</feature>
<evidence type="ECO:0000259" key="5">
    <source>
        <dbReference type="Pfam" id="PF07715"/>
    </source>
</evidence>
<evidence type="ECO:0000256" key="1">
    <source>
        <dbReference type="ARBA" id="ARBA00004442"/>
    </source>
</evidence>
<protein>
    <submittedName>
        <fullName evidence="7">TonB-dependent receptor</fullName>
    </submittedName>
</protein>
<gene>
    <name evidence="7" type="ORF">Q0590_25180</name>
</gene>